<gene>
    <name evidence="1" type="ORF">SLS62_006369</name>
</gene>
<protein>
    <submittedName>
        <fullName evidence="1">Uncharacterized protein</fullName>
    </submittedName>
</protein>
<dbReference type="Proteomes" id="UP001320420">
    <property type="component" value="Unassembled WGS sequence"/>
</dbReference>
<sequence>MWKPLEFEGMEKQMRNNFSRIRTKREMLLAKKVDHLEGKLEAEGLAWNGVGSMVLLLHGSNEVGIGPISDSWLSPVAVDLTRGLLDEGRFEAFELCDESSILETVLSRLIFQLLEQNPAVVRKAADWYQIESAMSHQEDNKLKGLCEALLKIIDVQEHHVFIILNRPELSKEDSPYDYLEIMLNLAKGTEKLKVMLVERAELWDVESDRRRVSARGN</sequence>
<name>A0AAN9UPY5_9PEZI</name>
<evidence type="ECO:0000313" key="1">
    <source>
        <dbReference type="EMBL" id="KAK7751708.1"/>
    </source>
</evidence>
<accession>A0AAN9UPY5</accession>
<evidence type="ECO:0000313" key="2">
    <source>
        <dbReference type="Proteomes" id="UP001320420"/>
    </source>
</evidence>
<dbReference type="EMBL" id="JAKJXP020000046">
    <property type="protein sequence ID" value="KAK7751708.1"/>
    <property type="molecule type" value="Genomic_DNA"/>
</dbReference>
<organism evidence="1 2">
    <name type="scientific">Diatrype stigma</name>
    <dbReference type="NCBI Taxonomy" id="117547"/>
    <lineage>
        <taxon>Eukaryota</taxon>
        <taxon>Fungi</taxon>
        <taxon>Dikarya</taxon>
        <taxon>Ascomycota</taxon>
        <taxon>Pezizomycotina</taxon>
        <taxon>Sordariomycetes</taxon>
        <taxon>Xylariomycetidae</taxon>
        <taxon>Xylariales</taxon>
        <taxon>Diatrypaceae</taxon>
        <taxon>Diatrype</taxon>
    </lineage>
</organism>
<keyword evidence="2" id="KW-1185">Reference proteome</keyword>
<reference evidence="1 2" key="1">
    <citation type="submission" date="2024-02" db="EMBL/GenBank/DDBJ databases">
        <title>De novo assembly and annotation of 12 fungi associated with fruit tree decline syndrome in Ontario, Canada.</title>
        <authorList>
            <person name="Sulman M."/>
            <person name="Ellouze W."/>
            <person name="Ilyukhin E."/>
        </authorList>
    </citation>
    <scope>NUCLEOTIDE SEQUENCE [LARGE SCALE GENOMIC DNA]</scope>
    <source>
        <strain evidence="1 2">M11/M66-122</strain>
    </source>
</reference>
<comment type="caution">
    <text evidence="1">The sequence shown here is derived from an EMBL/GenBank/DDBJ whole genome shotgun (WGS) entry which is preliminary data.</text>
</comment>
<proteinExistence type="predicted"/>
<dbReference type="AlphaFoldDB" id="A0AAN9UPY5"/>